<dbReference type="InterPro" id="IPR029050">
    <property type="entry name" value="Immunoprotect_excell_Ig-like"/>
</dbReference>
<feature type="region of interest" description="Disordered" evidence="2">
    <location>
        <begin position="110"/>
        <end position="161"/>
    </location>
</feature>
<feature type="transmembrane region" description="Helical" evidence="3">
    <location>
        <begin position="28"/>
        <end position="46"/>
    </location>
</feature>
<dbReference type="EMBL" id="PDJD01000001">
    <property type="protein sequence ID" value="PFG18502.1"/>
    <property type="molecule type" value="Genomic_DNA"/>
</dbReference>
<dbReference type="AlphaFoldDB" id="A0A2A9CXV7"/>
<accession>A0A2A9CXV7</accession>
<sequence>MSTPTTPAPVPPGTPPAPDPSTSRPRRTLGIIALVTAILGFLFAVIPGAMLVGWILLPIAFVLAIVAMFQPPSRILGIWALVVSVLGGVIGAIVFVVLVAGAVDEAFSEDEVTVETAAEAEDAEEETEAEAAAQDESQNESEGESEGAAGQVGTRDNPAPLGSVITGEEWEVVIDAVQLDATDAVMAANQFNDPPADGEAYLIVTVTTTYLGQDSSYDSMVDVDYVTADGTVITSSDNFAVAPEPEFGMTELFTGASSTGNIVLAAPLGDTGLLRVTPGLFADDVFVALN</sequence>
<keyword evidence="3" id="KW-1133">Transmembrane helix</keyword>
<organism evidence="4 5">
    <name type="scientific">Serinibacter salmoneus</name>
    <dbReference type="NCBI Taxonomy" id="556530"/>
    <lineage>
        <taxon>Bacteria</taxon>
        <taxon>Bacillati</taxon>
        <taxon>Actinomycetota</taxon>
        <taxon>Actinomycetes</taxon>
        <taxon>Micrococcales</taxon>
        <taxon>Beutenbergiaceae</taxon>
        <taxon>Serinibacter</taxon>
    </lineage>
</organism>
<gene>
    <name evidence="4" type="ORF">ATL40_0038</name>
</gene>
<keyword evidence="1" id="KW-0732">Signal</keyword>
<evidence type="ECO:0000313" key="5">
    <source>
        <dbReference type="Proteomes" id="UP000224915"/>
    </source>
</evidence>
<reference evidence="4 5" key="1">
    <citation type="submission" date="2017-10" db="EMBL/GenBank/DDBJ databases">
        <title>Sequencing the genomes of 1000 actinobacteria strains.</title>
        <authorList>
            <person name="Klenk H.-P."/>
        </authorList>
    </citation>
    <scope>NUCLEOTIDE SEQUENCE [LARGE SCALE GENOMIC DNA]</scope>
    <source>
        <strain evidence="4 5">DSM 21801</strain>
    </source>
</reference>
<feature type="region of interest" description="Disordered" evidence="2">
    <location>
        <begin position="1"/>
        <end position="24"/>
    </location>
</feature>
<feature type="transmembrane region" description="Helical" evidence="3">
    <location>
        <begin position="52"/>
        <end position="69"/>
    </location>
</feature>
<keyword evidence="3" id="KW-0812">Transmembrane</keyword>
<name>A0A2A9CXV7_9MICO</name>
<dbReference type="Gene3D" id="2.60.40.1240">
    <property type="match status" value="1"/>
</dbReference>
<evidence type="ECO:0000256" key="3">
    <source>
        <dbReference type="SAM" id="Phobius"/>
    </source>
</evidence>
<protein>
    <recommendedName>
        <fullName evidence="6">DUF4352 domain-containing protein</fullName>
    </recommendedName>
</protein>
<feature type="compositionally biased region" description="Acidic residues" evidence="2">
    <location>
        <begin position="110"/>
        <end position="129"/>
    </location>
</feature>
<dbReference type="Proteomes" id="UP000224915">
    <property type="component" value="Unassembled WGS sequence"/>
</dbReference>
<dbReference type="RefSeq" id="WP_245866527.1">
    <property type="nucleotide sequence ID" value="NZ_PDJD01000001.1"/>
</dbReference>
<evidence type="ECO:0000313" key="4">
    <source>
        <dbReference type="EMBL" id="PFG18502.1"/>
    </source>
</evidence>
<evidence type="ECO:0000256" key="1">
    <source>
        <dbReference type="ARBA" id="ARBA00022729"/>
    </source>
</evidence>
<proteinExistence type="predicted"/>
<evidence type="ECO:0000256" key="2">
    <source>
        <dbReference type="SAM" id="MobiDB-lite"/>
    </source>
</evidence>
<comment type="caution">
    <text evidence="4">The sequence shown here is derived from an EMBL/GenBank/DDBJ whole genome shotgun (WGS) entry which is preliminary data.</text>
</comment>
<feature type="compositionally biased region" description="Pro residues" evidence="2">
    <location>
        <begin position="1"/>
        <end position="19"/>
    </location>
</feature>
<keyword evidence="5" id="KW-1185">Reference proteome</keyword>
<evidence type="ECO:0008006" key="6">
    <source>
        <dbReference type="Google" id="ProtNLM"/>
    </source>
</evidence>
<feature type="transmembrane region" description="Helical" evidence="3">
    <location>
        <begin position="76"/>
        <end position="103"/>
    </location>
</feature>
<keyword evidence="3" id="KW-0472">Membrane</keyword>